<name>A0ABQ5JRB9_9LACO</name>
<evidence type="ECO:0000313" key="1">
    <source>
        <dbReference type="EMBL" id="GKT05557.1"/>
    </source>
</evidence>
<dbReference type="Proteomes" id="UP001628078">
    <property type="component" value="Unassembled WGS sequence"/>
</dbReference>
<proteinExistence type="predicted"/>
<dbReference type="RefSeq" id="WP_407882899.1">
    <property type="nucleotide sequence ID" value="NZ_BQXO01000002.1"/>
</dbReference>
<comment type="caution">
    <text evidence="1">The sequence shown here is derived from an EMBL/GenBank/DDBJ whole genome shotgun (WGS) entry which is preliminary data.</text>
</comment>
<keyword evidence="2" id="KW-1185">Reference proteome</keyword>
<protein>
    <submittedName>
        <fullName evidence="1">Uncharacterized protein</fullName>
    </submittedName>
</protein>
<gene>
    <name evidence="1" type="ORF">JCM31185_08460</name>
</gene>
<organism evidence="1 2">
    <name type="scientific">Furfurilactobacillus curtus</name>
    <dbReference type="NCBI Taxonomy" id="1746200"/>
    <lineage>
        <taxon>Bacteria</taxon>
        <taxon>Bacillati</taxon>
        <taxon>Bacillota</taxon>
        <taxon>Bacilli</taxon>
        <taxon>Lactobacillales</taxon>
        <taxon>Lactobacillaceae</taxon>
        <taxon>Furfurilactobacillus</taxon>
    </lineage>
</organism>
<evidence type="ECO:0000313" key="2">
    <source>
        <dbReference type="Proteomes" id="UP001628078"/>
    </source>
</evidence>
<sequence length="76" mass="8885">MTQIYVDPQQADQTITLSDISHCQLSVDTHDGEVRYRFSFAEHKHTSFWIMGQLTDKMQVNVQGVEGLEHFQINFR</sequence>
<dbReference type="EMBL" id="BQXO01000002">
    <property type="protein sequence ID" value="GKT05557.1"/>
    <property type="molecule type" value="Genomic_DNA"/>
</dbReference>
<accession>A0ABQ5JRB9</accession>
<reference evidence="1 2" key="1">
    <citation type="submission" date="2022-03" db="EMBL/GenBank/DDBJ databases">
        <title>Draft genome sequence of Furfurilactobacillus curtus JCM 31185.</title>
        <authorList>
            <person name="Suzuki S."/>
            <person name="Endo A."/>
            <person name="Kajikawa A."/>
        </authorList>
    </citation>
    <scope>NUCLEOTIDE SEQUENCE [LARGE SCALE GENOMIC DNA]</scope>
    <source>
        <strain evidence="1 2">JCM 31185</strain>
    </source>
</reference>